<proteinExistence type="predicted"/>
<reference evidence="1 2" key="1">
    <citation type="journal article" date="2012" name="J. Bacteriol.">
        <title>Draft genome of Streptomyces tsukubaensis NRRL 18488, the producer of the clinically important immunosuppressant tacrolimus (FK506).</title>
        <authorList>
            <person name="Barreiro C."/>
            <person name="Prieto C."/>
            <person name="Sola-Landa A."/>
            <person name="Solera E."/>
            <person name="Martinez-Castro M."/>
            <person name="Perez-Redondo R."/>
            <person name="Garcia-Estrada C."/>
            <person name="Aparicio J.F."/>
            <person name="Fernandez-Martinez L.T."/>
            <person name="Santos-Aberturas J."/>
            <person name="Salehi-Najafabadi Z."/>
            <person name="Rodriguez-Garcia A."/>
            <person name="Tauch A."/>
            <person name="Martin J.F."/>
        </authorList>
    </citation>
    <scope>NUCLEOTIDE SEQUENCE [LARGE SCALE GENOMIC DNA]</scope>
    <source>
        <strain evidence="2">DSM 42081 / NBRC 108919 / NRRL 18488 / 9993</strain>
    </source>
</reference>
<gene>
    <name evidence="1" type="ORF">STSU_007215</name>
</gene>
<evidence type="ECO:0000313" key="2">
    <source>
        <dbReference type="Proteomes" id="UP000005940"/>
    </source>
</evidence>
<sequence>MPHPASDPVRLAGDIARRIDQLAEHLIAAPPPLAAQIIATVLDSDEGVLGRFTTLVATGSHFAQEHAEAGELAPEVWLALGRAANELYGIGTDLDEHTDTLKQLAHPEPPEASPPMAKSASPLITRRHR</sequence>
<name>I2N7Y2_STRT9</name>
<evidence type="ECO:0000313" key="1">
    <source>
        <dbReference type="EMBL" id="QKM66990.1"/>
    </source>
</evidence>
<dbReference type="RefSeq" id="WP_006346005.1">
    <property type="nucleotide sequence ID" value="NZ_CP029159.1"/>
</dbReference>
<protein>
    <submittedName>
        <fullName evidence="1">Uncharacterized protein</fullName>
    </submittedName>
</protein>
<dbReference type="AlphaFoldDB" id="I2N7Y2"/>
<keyword evidence="2" id="KW-1185">Reference proteome</keyword>
<accession>I2N7Y2</accession>
<organism evidence="1 2">
    <name type="scientific">Streptomyces tsukubensis (strain DSM 42081 / NBRC 108919 / NRRL 18488 / 9993)</name>
    <dbReference type="NCBI Taxonomy" id="1114943"/>
    <lineage>
        <taxon>Bacteria</taxon>
        <taxon>Bacillati</taxon>
        <taxon>Actinomycetota</taxon>
        <taxon>Actinomycetes</taxon>
        <taxon>Kitasatosporales</taxon>
        <taxon>Streptomycetaceae</taxon>
        <taxon>Streptomyces</taxon>
    </lineage>
</organism>
<dbReference type="EMBL" id="CP029159">
    <property type="protein sequence ID" value="QKM66990.1"/>
    <property type="molecule type" value="Genomic_DNA"/>
</dbReference>
<dbReference type="Proteomes" id="UP000005940">
    <property type="component" value="Chromosome"/>
</dbReference>